<evidence type="ECO:0000256" key="1">
    <source>
        <dbReference type="PROSITE-ProRule" id="PRU00339"/>
    </source>
</evidence>
<feature type="signal peptide" evidence="3">
    <location>
        <begin position="1"/>
        <end position="31"/>
    </location>
</feature>
<evidence type="ECO:0000313" key="5">
    <source>
        <dbReference type="Proteomes" id="UP000225972"/>
    </source>
</evidence>
<dbReference type="InterPro" id="IPR011990">
    <property type="entry name" value="TPR-like_helical_dom_sf"/>
</dbReference>
<evidence type="ECO:0000256" key="2">
    <source>
        <dbReference type="SAM" id="Coils"/>
    </source>
</evidence>
<dbReference type="SUPFAM" id="SSF81901">
    <property type="entry name" value="HCP-like"/>
    <property type="match status" value="2"/>
</dbReference>
<keyword evidence="2" id="KW-0175">Coiled coil</keyword>
<keyword evidence="5" id="KW-1185">Reference proteome</keyword>
<organism evidence="4 5">
    <name type="scientific">Pelagimonas phthalicica</name>
    <dbReference type="NCBI Taxonomy" id="1037362"/>
    <lineage>
        <taxon>Bacteria</taxon>
        <taxon>Pseudomonadati</taxon>
        <taxon>Pseudomonadota</taxon>
        <taxon>Alphaproteobacteria</taxon>
        <taxon>Rhodobacterales</taxon>
        <taxon>Roseobacteraceae</taxon>
        <taxon>Pelagimonas</taxon>
    </lineage>
</organism>
<dbReference type="PANTHER" id="PTHR11102:SF160">
    <property type="entry name" value="ERAD-ASSOCIATED E3 UBIQUITIN-PROTEIN LIGASE COMPONENT HRD3"/>
    <property type="match status" value="1"/>
</dbReference>
<proteinExistence type="predicted"/>
<evidence type="ECO:0000256" key="3">
    <source>
        <dbReference type="SAM" id="SignalP"/>
    </source>
</evidence>
<feature type="chain" id="PRO_5013348431" evidence="3">
    <location>
        <begin position="32"/>
        <end position="840"/>
    </location>
</feature>
<protein>
    <submittedName>
        <fullName evidence="4">Putative beta-lactamase HcpC</fullName>
        <ecNumber evidence="4">3.5.2.6</ecNumber>
    </submittedName>
</protein>
<reference evidence="5" key="1">
    <citation type="submission" date="2017-05" db="EMBL/GenBank/DDBJ databases">
        <authorList>
            <person name="Rodrigo-Torres L."/>
            <person name="Arahal R. D."/>
            <person name="Lucena T."/>
        </authorList>
    </citation>
    <scope>NUCLEOTIDE SEQUENCE [LARGE SCALE GENOMIC DNA]</scope>
    <source>
        <strain evidence="5">CECT 8649</strain>
    </source>
</reference>
<dbReference type="Pfam" id="PF08238">
    <property type="entry name" value="Sel1"/>
    <property type="match status" value="11"/>
</dbReference>
<dbReference type="InterPro" id="IPR006597">
    <property type="entry name" value="Sel1-like"/>
</dbReference>
<dbReference type="PROSITE" id="PS50005">
    <property type="entry name" value="TPR"/>
    <property type="match status" value="1"/>
</dbReference>
<dbReference type="AlphaFoldDB" id="A0A238JAV4"/>
<dbReference type="Gene3D" id="1.25.40.10">
    <property type="entry name" value="Tetratricopeptide repeat domain"/>
    <property type="match status" value="3"/>
</dbReference>
<feature type="repeat" description="TPR" evidence="1">
    <location>
        <begin position="401"/>
        <end position="434"/>
    </location>
</feature>
<dbReference type="InterPro" id="IPR050767">
    <property type="entry name" value="Sel1_AlgK"/>
</dbReference>
<dbReference type="OrthoDB" id="8235393at2"/>
<dbReference type="SUPFAM" id="SSF50494">
    <property type="entry name" value="Trypsin-like serine proteases"/>
    <property type="match status" value="1"/>
</dbReference>
<dbReference type="Gene3D" id="2.40.10.10">
    <property type="entry name" value="Trypsin-like serine proteases"/>
    <property type="match status" value="2"/>
</dbReference>
<dbReference type="InterPro" id="IPR019734">
    <property type="entry name" value="TPR_rpt"/>
</dbReference>
<gene>
    <name evidence="4" type="primary">hcpC_2</name>
    <name evidence="4" type="ORF">TRP8649_01660</name>
</gene>
<dbReference type="InterPro" id="IPR043504">
    <property type="entry name" value="Peptidase_S1_PA_chymotrypsin"/>
</dbReference>
<dbReference type="GO" id="GO:0008800">
    <property type="term" value="F:beta-lactamase activity"/>
    <property type="evidence" value="ECO:0007669"/>
    <property type="project" value="UniProtKB-EC"/>
</dbReference>
<keyword evidence="3" id="KW-0732">Signal</keyword>
<dbReference type="RefSeq" id="WP_099243815.1">
    <property type="nucleotide sequence ID" value="NZ_FXXP01000001.1"/>
</dbReference>
<dbReference type="EC" id="3.5.2.6" evidence="4"/>
<dbReference type="EMBL" id="FXXP01000001">
    <property type="protein sequence ID" value="SMX27555.1"/>
    <property type="molecule type" value="Genomic_DNA"/>
</dbReference>
<sequence>MYEKLNSRLGRVFGGLSALIVAAHLATGAQAVEDCRFDFEVKHESSAFHALVEGAQTRGGFWRPIHEAPDDVRALGKFIGRLDICLMTPDGQPRPMRMANGVTRSKSVFTTYCTAALLPGNRLLTNRHCFYDDVIRDAGFTVVREVRVNFNYVDRDLTETVETFLVDPRELAVSEDFDAMILRVFGDANGVQGGHFPMVMEAEATPRRALTMIHHPGAAPQQFSSGTCQIHERQSDVPDTSSKLRHKCESTGGSSGSLLLDARTLAIVGLHNQGGLNKQGGFNGGHRIGPINEALNLGLQTQEGQQDDDDLSELERLRAEIEELRKAAKKDSALTTAARIVLADREKSSLVKRCDALAGMSEHPDFLSGKAEQVGVLLADIDVESAITACLSAVSAFPIHARMSYNLGRAYYAAKQYEESQEAFLKSAKLGDRQAMTHLGYNYRLGLGTTQSDIEAVRWYEAAAELGEVAALHNLGVLYERGVGTAQSYEKAADMYQRAVDQDHAGSHNALGALYELGNGVAQDYERAAELYVRGAELGVPEAMTNLGQLYEFGRGVEQSNATALDYYRQAADLGFAKAQRNVGLFYADGRVVAQSHQEALRWAELGARQGYSYAQFDMGYAYHTGRGVAQDFAEAVKWYRLASAQGLADAQKNLGGMYAFGRGVPINYEEALSLFQLAAEQDHAPAQYEMGRAYQNGRGVQQSDLRAALWYEKSAAKGYSYAQNALGTMYLQGKGVDKSVSEALFWFRKAADQGNLYAQYNLGSHYEAGSGVLQNSEMALSYFKDAAHQGDSEAQYKVGRYYEIGLGTEKNLTTARQWYKLSAAQGFEKAKEALARLDQ</sequence>
<name>A0A238JAV4_9RHOB</name>
<dbReference type="Proteomes" id="UP000225972">
    <property type="component" value="Unassembled WGS sequence"/>
</dbReference>
<feature type="coiled-coil region" evidence="2">
    <location>
        <begin position="307"/>
        <end position="334"/>
    </location>
</feature>
<keyword evidence="1" id="KW-0802">TPR repeat</keyword>
<dbReference type="PANTHER" id="PTHR11102">
    <property type="entry name" value="SEL-1-LIKE PROTEIN"/>
    <property type="match status" value="1"/>
</dbReference>
<accession>A0A238JAV4</accession>
<evidence type="ECO:0000313" key="4">
    <source>
        <dbReference type="EMBL" id="SMX27555.1"/>
    </source>
</evidence>
<dbReference type="SMART" id="SM00671">
    <property type="entry name" value="SEL1"/>
    <property type="match status" value="12"/>
</dbReference>
<dbReference type="Pfam" id="PF13365">
    <property type="entry name" value="Trypsin_2"/>
    <property type="match status" value="1"/>
</dbReference>
<dbReference type="InterPro" id="IPR009003">
    <property type="entry name" value="Peptidase_S1_PA"/>
</dbReference>
<keyword evidence="4" id="KW-0378">Hydrolase</keyword>